<keyword evidence="3 6" id="KW-1133">Transmembrane helix</keyword>
<sequence length="296" mass="32529">MPVNAIAENVLGTIGTICWTAQLVPQIWKSWREKKTDGLSPWLVWIWGVSGAFLGTYVITLNLNYPLILQPQLFSFLTLISWGQCLYYSLGRSKRSAILMTVGMMVFLGGFEVAMVYAVKPSFKAGNTRPVDFFGIFSSVLVAIALLPQYYEIYKHKQVVGLSIMFMVIDTLGGIFSDLSLAFKEEFDAVAGVAYTLVVVMDGAILIAALILNPRAARRRKREAEAQATFEDGQSIVPEAGDAPRISTPRSTSPSDTTVGHGQEQKTDANPSDITEKQQTELGDNTTEKVKGDEMV</sequence>
<keyword evidence="2 6" id="KW-0812">Transmembrane</keyword>
<feature type="compositionally biased region" description="Basic and acidic residues" evidence="5">
    <location>
        <begin position="286"/>
        <end position="296"/>
    </location>
</feature>
<comment type="subcellular location">
    <subcellularLocation>
        <location evidence="1">Membrane</location>
        <topology evidence="1">Multi-pass membrane protein</topology>
    </subcellularLocation>
</comment>
<dbReference type="Pfam" id="PF04193">
    <property type="entry name" value="PQ-loop"/>
    <property type="match status" value="2"/>
</dbReference>
<evidence type="ECO:0000256" key="4">
    <source>
        <dbReference type="ARBA" id="ARBA00023136"/>
    </source>
</evidence>
<dbReference type="Proteomes" id="UP000242287">
    <property type="component" value="Unassembled WGS sequence"/>
</dbReference>
<organism evidence="7 8">
    <name type="scientific">Amanita thiersii Skay4041</name>
    <dbReference type="NCBI Taxonomy" id="703135"/>
    <lineage>
        <taxon>Eukaryota</taxon>
        <taxon>Fungi</taxon>
        <taxon>Dikarya</taxon>
        <taxon>Basidiomycota</taxon>
        <taxon>Agaricomycotina</taxon>
        <taxon>Agaricomycetes</taxon>
        <taxon>Agaricomycetidae</taxon>
        <taxon>Agaricales</taxon>
        <taxon>Pluteineae</taxon>
        <taxon>Amanitaceae</taxon>
        <taxon>Amanita</taxon>
    </lineage>
</organism>
<evidence type="ECO:0000256" key="1">
    <source>
        <dbReference type="ARBA" id="ARBA00004141"/>
    </source>
</evidence>
<dbReference type="PANTHER" id="PTHR16201:SF37">
    <property type="entry name" value="PQ-LOOP REPEAT-CONTAINING PROTEIN"/>
    <property type="match status" value="1"/>
</dbReference>
<protein>
    <recommendedName>
        <fullName evidence="9">PQ-loop-domain-containing protein</fullName>
    </recommendedName>
</protein>
<proteinExistence type="predicted"/>
<accession>A0A2A9NPB8</accession>
<keyword evidence="4 6" id="KW-0472">Membrane</keyword>
<evidence type="ECO:0000256" key="5">
    <source>
        <dbReference type="SAM" id="MobiDB-lite"/>
    </source>
</evidence>
<evidence type="ECO:0000313" key="7">
    <source>
        <dbReference type="EMBL" id="PFH51948.1"/>
    </source>
</evidence>
<dbReference type="InterPro" id="IPR006603">
    <property type="entry name" value="PQ-loop_rpt"/>
</dbReference>
<evidence type="ECO:0000256" key="3">
    <source>
        <dbReference type="ARBA" id="ARBA00022989"/>
    </source>
</evidence>
<feature type="transmembrane region" description="Helical" evidence="6">
    <location>
        <begin position="131"/>
        <end position="147"/>
    </location>
</feature>
<evidence type="ECO:0000256" key="2">
    <source>
        <dbReference type="ARBA" id="ARBA00022692"/>
    </source>
</evidence>
<keyword evidence="8" id="KW-1185">Reference proteome</keyword>
<dbReference type="GO" id="GO:0016020">
    <property type="term" value="C:membrane"/>
    <property type="evidence" value="ECO:0007669"/>
    <property type="project" value="UniProtKB-SubCell"/>
</dbReference>
<evidence type="ECO:0000313" key="8">
    <source>
        <dbReference type="Proteomes" id="UP000242287"/>
    </source>
</evidence>
<feature type="transmembrane region" description="Helical" evidence="6">
    <location>
        <begin position="189"/>
        <end position="212"/>
    </location>
</feature>
<feature type="transmembrane region" description="Helical" evidence="6">
    <location>
        <begin position="73"/>
        <end position="90"/>
    </location>
</feature>
<gene>
    <name evidence="7" type="ORF">AMATHDRAFT_58178</name>
</gene>
<evidence type="ECO:0000256" key="6">
    <source>
        <dbReference type="SAM" id="Phobius"/>
    </source>
</evidence>
<dbReference type="InterPro" id="IPR051415">
    <property type="entry name" value="LAAT-1"/>
</dbReference>
<dbReference type="SMART" id="SM00679">
    <property type="entry name" value="CTNS"/>
    <property type="match status" value="2"/>
</dbReference>
<feature type="transmembrane region" description="Helical" evidence="6">
    <location>
        <begin position="42"/>
        <end position="61"/>
    </location>
</feature>
<feature type="compositionally biased region" description="Low complexity" evidence="5">
    <location>
        <begin position="244"/>
        <end position="258"/>
    </location>
</feature>
<dbReference type="EMBL" id="KZ301983">
    <property type="protein sequence ID" value="PFH51948.1"/>
    <property type="molecule type" value="Genomic_DNA"/>
</dbReference>
<feature type="transmembrane region" description="Helical" evidence="6">
    <location>
        <begin position="159"/>
        <end position="177"/>
    </location>
</feature>
<feature type="transmembrane region" description="Helical" evidence="6">
    <location>
        <begin position="97"/>
        <end position="119"/>
    </location>
</feature>
<evidence type="ECO:0008006" key="9">
    <source>
        <dbReference type="Google" id="ProtNLM"/>
    </source>
</evidence>
<reference evidence="7 8" key="1">
    <citation type="submission" date="2014-02" db="EMBL/GenBank/DDBJ databases">
        <title>Transposable element dynamics among asymbiotic and ectomycorrhizal Amanita fungi.</title>
        <authorList>
            <consortium name="DOE Joint Genome Institute"/>
            <person name="Hess J."/>
            <person name="Skrede I."/>
            <person name="Wolfe B."/>
            <person name="LaButti K."/>
            <person name="Ohm R.A."/>
            <person name="Grigoriev I.V."/>
            <person name="Pringle A."/>
        </authorList>
    </citation>
    <scope>NUCLEOTIDE SEQUENCE [LARGE SCALE GENOMIC DNA]</scope>
    <source>
        <strain evidence="7 8">SKay4041</strain>
    </source>
</reference>
<dbReference type="AlphaFoldDB" id="A0A2A9NPB8"/>
<name>A0A2A9NPB8_9AGAR</name>
<dbReference type="Gene3D" id="1.20.1280.290">
    <property type="match status" value="2"/>
</dbReference>
<dbReference type="OrthoDB" id="407617at2759"/>
<dbReference type="PANTHER" id="PTHR16201">
    <property type="entry name" value="SEVEN TRANSMEMBRANE PROTEIN 1-RELATED"/>
    <property type="match status" value="1"/>
</dbReference>
<feature type="region of interest" description="Disordered" evidence="5">
    <location>
        <begin position="223"/>
        <end position="296"/>
    </location>
</feature>